<sequence length="219" mass="25272">MKRFLKSNKIVSLLAVLLSLVSCGNPYRKLEQTNQKVPSITEYKPVFEKELYRCTVNGKVLFKKFHLSGVLFFKAMPEHATRVVFQNEMGFAFFDFEWNAQDSFTVKQIIPQLNKPAVVKTLRKDMELLLMRHLNAATEATFAADNELYHRFTLDKGFAYYVIDSQKLVRIENAGKSKVITMAIGQKPSLKAMPESVFIKHHKAHFTIELKKIEQHADE</sequence>
<dbReference type="AlphaFoldDB" id="A0A2W2B2B9"/>
<dbReference type="RefSeq" id="WP_110997584.1">
    <property type="nucleotide sequence ID" value="NZ_QKTW01000006.1"/>
</dbReference>
<evidence type="ECO:0000256" key="1">
    <source>
        <dbReference type="SAM" id="SignalP"/>
    </source>
</evidence>
<comment type="caution">
    <text evidence="2">The sequence shown here is derived from an EMBL/GenBank/DDBJ whole genome shotgun (WGS) entry which is preliminary data.</text>
</comment>
<gene>
    <name evidence="2" type="ORF">DN068_03900</name>
</gene>
<feature type="chain" id="PRO_5016087266" description="DUF4292 domain-containing protein" evidence="1">
    <location>
        <begin position="25"/>
        <end position="219"/>
    </location>
</feature>
<dbReference type="PROSITE" id="PS51257">
    <property type="entry name" value="PROKAR_LIPOPROTEIN"/>
    <property type="match status" value="1"/>
</dbReference>
<evidence type="ECO:0000313" key="3">
    <source>
        <dbReference type="Proteomes" id="UP000248745"/>
    </source>
</evidence>
<dbReference type="OrthoDB" id="1043955at2"/>
<accession>A0A2W2B2B9</accession>
<dbReference type="Proteomes" id="UP000248745">
    <property type="component" value="Unassembled WGS sequence"/>
</dbReference>
<feature type="signal peptide" evidence="1">
    <location>
        <begin position="1"/>
        <end position="24"/>
    </location>
</feature>
<evidence type="ECO:0000313" key="2">
    <source>
        <dbReference type="EMBL" id="PZF74168.1"/>
    </source>
</evidence>
<keyword evidence="3" id="KW-1185">Reference proteome</keyword>
<organism evidence="2 3">
    <name type="scientific">Taibaiella soli</name>
    <dbReference type="NCBI Taxonomy" id="1649169"/>
    <lineage>
        <taxon>Bacteria</taxon>
        <taxon>Pseudomonadati</taxon>
        <taxon>Bacteroidota</taxon>
        <taxon>Chitinophagia</taxon>
        <taxon>Chitinophagales</taxon>
        <taxon>Chitinophagaceae</taxon>
        <taxon>Taibaiella</taxon>
    </lineage>
</organism>
<reference evidence="2 3" key="1">
    <citation type="submission" date="2018-06" db="EMBL/GenBank/DDBJ databases">
        <title>Mucibacter soli gen. nov., sp. nov., a new member of the family Chitinophagaceae producing mucin.</title>
        <authorList>
            <person name="Kim M.-K."/>
            <person name="Park S."/>
            <person name="Kim T.-S."/>
            <person name="Joung Y."/>
            <person name="Han J.-H."/>
            <person name="Kim S.B."/>
        </authorList>
    </citation>
    <scope>NUCLEOTIDE SEQUENCE [LARGE SCALE GENOMIC DNA]</scope>
    <source>
        <strain evidence="2 3">R1-15</strain>
    </source>
</reference>
<proteinExistence type="predicted"/>
<protein>
    <recommendedName>
        <fullName evidence="4">DUF4292 domain-containing protein</fullName>
    </recommendedName>
</protein>
<name>A0A2W2B2B9_9BACT</name>
<keyword evidence="1" id="KW-0732">Signal</keyword>
<dbReference type="EMBL" id="QKTW01000006">
    <property type="protein sequence ID" value="PZF74168.1"/>
    <property type="molecule type" value="Genomic_DNA"/>
</dbReference>
<evidence type="ECO:0008006" key="4">
    <source>
        <dbReference type="Google" id="ProtNLM"/>
    </source>
</evidence>